<gene>
    <name evidence="1" type="ORF">ACFP1K_06455</name>
</gene>
<dbReference type="Gene3D" id="1.10.260.40">
    <property type="entry name" value="lambda repressor-like DNA-binding domains"/>
    <property type="match status" value="1"/>
</dbReference>
<keyword evidence="2" id="KW-1185">Reference proteome</keyword>
<organism evidence="1 2">
    <name type="scientific">Sphaerisporangium aureirubrum</name>
    <dbReference type="NCBI Taxonomy" id="1544736"/>
    <lineage>
        <taxon>Bacteria</taxon>
        <taxon>Bacillati</taxon>
        <taxon>Actinomycetota</taxon>
        <taxon>Actinomycetes</taxon>
        <taxon>Streptosporangiales</taxon>
        <taxon>Streptosporangiaceae</taxon>
        <taxon>Sphaerisporangium</taxon>
    </lineage>
</organism>
<protein>
    <submittedName>
        <fullName evidence="1">Helix-turn-helix domain-containing protein</fullName>
    </submittedName>
</protein>
<accession>A0ABW1NBR1</accession>
<proteinExistence type="predicted"/>
<dbReference type="CDD" id="cd00093">
    <property type="entry name" value="HTH_XRE"/>
    <property type="match status" value="1"/>
</dbReference>
<dbReference type="Pfam" id="PF13560">
    <property type="entry name" value="HTH_31"/>
    <property type="match status" value="1"/>
</dbReference>
<name>A0ABW1NBR1_9ACTN</name>
<sequence>MPAPRKNSDRYRSMAHYFGALIRDLRDSYETRIGEPMTVARLADRAGYSVSMIGQLERGESLPESGQRVQALDDALRAGGELRKVWPLVQRLGHRTIDELAAATNRAIGGYRDNQSGVLLDGDDMERRHLFQLAGLGLLTQGSLSGTGEPIRLMLERALGTAHDLTVEDWEAVCAGHMQAVLHQPPARVRDQLAVDLAAVRQELLRTASERASGLARVAAWLSVMYANVLWRIGEHGAGQRWLVTARHAADVSSDLDMRVWARETEAMFALYSPLPGQAVLEMARNAQAIAGTGVTPVRMRAVAMEAQALAVLGRGQEAQERLLHLYELVDRRPAAERFSWTDDAVWFTASWVHSYGGAIDEAREARDNALALVATYQNSANIQLHEALSVSKSGRHDKALAIATQVISDLDPAHRTYPILHTARSVLATVPVEKRRALPALPDYRAAISAAAPG</sequence>
<dbReference type="EMBL" id="JBHSRF010000006">
    <property type="protein sequence ID" value="MFC6080794.1"/>
    <property type="molecule type" value="Genomic_DNA"/>
</dbReference>
<dbReference type="Proteomes" id="UP001596137">
    <property type="component" value="Unassembled WGS sequence"/>
</dbReference>
<evidence type="ECO:0000313" key="1">
    <source>
        <dbReference type="EMBL" id="MFC6080794.1"/>
    </source>
</evidence>
<comment type="caution">
    <text evidence="1">The sequence shown here is derived from an EMBL/GenBank/DDBJ whole genome shotgun (WGS) entry which is preliminary data.</text>
</comment>
<dbReference type="RefSeq" id="WP_380747939.1">
    <property type="nucleotide sequence ID" value="NZ_JBHSRF010000006.1"/>
</dbReference>
<dbReference type="InterPro" id="IPR010982">
    <property type="entry name" value="Lambda_DNA-bd_dom_sf"/>
</dbReference>
<dbReference type="InterPro" id="IPR011990">
    <property type="entry name" value="TPR-like_helical_dom_sf"/>
</dbReference>
<reference evidence="2" key="1">
    <citation type="journal article" date="2019" name="Int. J. Syst. Evol. Microbiol.">
        <title>The Global Catalogue of Microorganisms (GCM) 10K type strain sequencing project: providing services to taxonomists for standard genome sequencing and annotation.</title>
        <authorList>
            <consortium name="The Broad Institute Genomics Platform"/>
            <consortium name="The Broad Institute Genome Sequencing Center for Infectious Disease"/>
            <person name="Wu L."/>
            <person name="Ma J."/>
        </authorList>
    </citation>
    <scope>NUCLEOTIDE SEQUENCE [LARGE SCALE GENOMIC DNA]</scope>
    <source>
        <strain evidence="2">JCM 30346</strain>
    </source>
</reference>
<dbReference type="SUPFAM" id="SSF48452">
    <property type="entry name" value="TPR-like"/>
    <property type="match status" value="1"/>
</dbReference>
<evidence type="ECO:0000313" key="2">
    <source>
        <dbReference type="Proteomes" id="UP001596137"/>
    </source>
</evidence>
<dbReference type="InterPro" id="IPR001387">
    <property type="entry name" value="Cro/C1-type_HTH"/>
</dbReference>